<keyword evidence="2" id="KW-0813">Transport</keyword>
<dbReference type="NCBIfam" id="TIGR03592">
    <property type="entry name" value="yidC_oxa1_cterm"/>
    <property type="match status" value="1"/>
</dbReference>
<evidence type="ECO:0000256" key="1">
    <source>
        <dbReference type="ARBA" id="ARBA00004651"/>
    </source>
</evidence>
<evidence type="ECO:0000313" key="12">
    <source>
        <dbReference type="EMBL" id="MEQ2579044.1"/>
    </source>
</evidence>
<feature type="domain" description="Membrane insertase YidC/Oxa/ALB C-terminal" evidence="11">
    <location>
        <begin position="42"/>
        <end position="329"/>
    </location>
</feature>
<evidence type="ECO:0000256" key="8">
    <source>
        <dbReference type="ARBA" id="ARBA00023186"/>
    </source>
</evidence>
<evidence type="ECO:0000259" key="11">
    <source>
        <dbReference type="Pfam" id="PF02096"/>
    </source>
</evidence>
<keyword evidence="13" id="KW-1185">Reference proteome</keyword>
<evidence type="ECO:0000256" key="6">
    <source>
        <dbReference type="ARBA" id="ARBA00022989"/>
    </source>
</evidence>
<keyword evidence="6 10" id="KW-1133">Transmembrane helix</keyword>
<evidence type="ECO:0000256" key="2">
    <source>
        <dbReference type="ARBA" id="ARBA00022448"/>
    </source>
</evidence>
<dbReference type="CDD" id="cd20070">
    <property type="entry name" value="5TM_YidC_Alb3"/>
    <property type="match status" value="1"/>
</dbReference>
<keyword evidence="8" id="KW-0143">Chaperone</keyword>
<dbReference type="Proteomes" id="UP001470288">
    <property type="component" value="Unassembled WGS sequence"/>
</dbReference>
<evidence type="ECO:0000256" key="10">
    <source>
        <dbReference type="SAM" id="Phobius"/>
    </source>
</evidence>
<dbReference type="InterPro" id="IPR028055">
    <property type="entry name" value="YidC/Oxa/ALB_C"/>
</dbReference>
<comment type="caution">
    <text evidence="12">The sequence shown here is derived from an EMBL/GenBank/DDBJ whole genome shotgun (WGS) entry which is preliminary data.</text>
</comment>
<protein>
    <submittedName>
        <fullName evidence="12">YidC/Oxa1 family membrane protein insertase</fullName>
    </submittedName>
</protein>
<dbReference type="RefSeq" id="WP_349144508.1">
    <property type="nucleotide sequence ID" value="NZ_JBBMFC010000015.1"/>
</dbReference>
<reference evidence="12 13" key="1">
    <citation type="submission" date="2024-03" db="EMBL/GenBank/DDBJ databases">
        <title>Human intestinal bacterial collection.</title>
        <authorList>
            <person name="Pauvert C."/>
            <person name="Hitch T.C.A."/>
            <person name="Clavel T."/>
        </authorList>
    </citation>
    <scope>NUCLEOTIDE SEQUENCE [LARGE SCALE GENOMIC DNA]</scope>
    <source>
        <strain evidence="12 13">CLA-AA-H78B</strain>
    </source>
</reference>
<name>A0ABV1I355_9FIRM</name>
<feature type="transmembrane region" description="Helical" evidence="10">
    <location>
        <begin position="297"/>
        <end position="319"/>
    </location>
</feature>
<sequence length="420" mass="46806">MTGILLTQNGTPIIGDVAKLMGWIMNALFNFLDGVFGIQNIGLCIILFTIIIYLLMLPLTIKQQKFSKFSAKMNPELTAIRKKYENKKDEASMMAMNEETKAVYAKYGVSPTGSCVQLLIQMPILLALYQVIMRVPAYVSGVKEVFTELSSQILAAGGSDFMQELAKNGAMNAYVGKDFAQQNTIIDVLYRLQETGKATWQMLADHFPEMDSLIDTTHASINHMNDFILINISNSPMNMIKAGISTGAFLMVLGAILVPVLAALTQWLNFKMMPQQSAGDSNMDNTMKSMNMMMPLMSAWFCLTLPAGMGLYWIMGAVVRGIQQWAINKHLDKLDIDAIMKANMEKNIRLREKNGLPPQKVNDIAKTNVKAIDKTKKHMTEEERKEAMEASTNYYKNADKPGSLASKAAMVAKYNEKSKK</sequence>
<accession>A0ABV1I355</accession>
<evidence type="ECO:0000256" key="4">
    <source>
        <dbReference type="ARBA" id="ARBA00022692"/>
    </source>
</evidence>
<feature type="transmembrane region" description="Helical" evidence="10">
    <location>
        <begin position="247"/>
        <end position="268"/>
    </location>
</feature>
<dbReference type="Pfam" id="PF02096">
    <property type="entry name" value="60KD_IMP"/>
    <property type="match status" value="1"/>
</dbReference>
<keyword evidence="7 10" id="KW-0472">Membrane</keyword>
<evidence type="ECO:0000313" key="13">
    <source>
        <dbReference type="Proteomes" id="UP001470288"/>
    </source>
</evidence>
<evidence type="ECO:0000256" key="7">
    <source>
        <dbReference type="ARBA" id="ARBA00023136"/>
    </source>
</evidence>
<evidence type="ECO:0000256" key="3">
    <source>
        <dbReference type="ARBA" id="ARBA00022475"/>
    </source>
</evidence>
<dbReference type="InterPro" id="IPR047196">
    <property type="entry name" value="YidC_ALB_C"/>
</dbReference>
<dbReference type="EMBL" id="JBBMFC010000015">
    <property type="protein sequence ID" value="MEQ2579044.1"/>
    <property type="molecule type" value="Genomic_DNA"/>
</dbReference>
<evidence type="ECO:0000256" key="9">
    <source>
        <dbReference type="RuleBase" id="RU003945"/>
    </source>
</evidence>
<comment type="subcellular location">
    <subcellularLocation>
        <location evidence="1">Cell membrane</location>
        <topology evidence="1">Multi-pass membrane protein</topology>
    </subcellularLocation>
    <subcellularLocation>
        <location evidence="9">Membrane</location>
        <topology evidence="9">Multi-pass membrane protein</topology>
    </subcellularLocation>
</comment>
<keyword evidence="4 9" id="KW-0812">Transmembrane</keyword>
<dbReference type="InterPro" id="IPR001708">
    <property type="entry name" value="YidC/ALB3/OXA1/COX18"/>
</dbReference>
<feature type="transmembrane region" description="Helical" evidence="10">
    <location>
        <begin position="38"/>
        <end position="59"/>
    </location>
</feature>
<keyword evidence="5" id="KW-0653">Protein transport</keyword>
<keyword evidence="3" id="KW-1003">Cell membrane</keyword>
<gene>
    <name evidence="12" type="ORF">WMO62_09395</name>
</gene>
<dbReference type="PANTHER" id="PTHR12428">
    <property type="entry name" value="OXA1"/>
    <property type="match status" value="1"/>
</dbReference>
<comment type="similarity">
    <text evidence="9">Belongs to the OXA1/ALB3/YidC family.</text>
</comment>
<dbReference type="PANTHER" id="PTHR12428:SF65">
    <property type="entry name" value="CYTOCHROME C OXIDASE ASSEMBLY PROTEIN COX18, MITOCHONDRIAL"/>
    <property type="match status" value="1"/>
</dbReference>
<evidence type="ECO:0000256" key="5">
    <source>
        <dbReference type="ARBA" id="ARBA00022927"/>
    </source>
</evidence>
<organism evidence="12 13">
    <name type="scientific">Hominiventricola aquisgranensis</name>
    <dbReference type="NCBI Taxonomy" id="3133164"/>
    <lineage>
        <taxon>Bacteria</taxon>
        <taxon>Bacillati</taxon>
        <taxon>Bacillota</taxon>
        <taxon>Clostridia</taxon>
        <taxon>Lachnospirales</taxon>
        <taxon>Lachnospiraceae</taxon>
        <taxon>Hominiventricola</taxon>
    </lineage>
</organism>
<proteinExistence type="inferred from homology"/>